<sequence>MERKITEYFKAGVQVIWVVMPEQQKVYVHTSPRHVQACLENDLCSAAPVLPDFEISMNEMLKLEA</sequence>
<comment type="caution">
    <text evidence="2">The sequence shown here is derived from an EMBL/GenBank/DDBJ whole genome shotgun (WGS) entry which is preliminary data.</text>
</comment>
<dbReference type="InterPro" id="IPR012296">
    <property type="entry name" value="Nuclease_put_TT1808"/>
</dbReference>
<dbReference type="InterPro" id="IPR011335">
    <property type="entry name" value="Restrct_endonuc-II-like"/>
</dbReference>
<dbReference type="InterPro" id="IPR008538">
    <property type="entry name" value="Uma2"/>
</dbReference>
<name>A0A8J3D491_9BACT</name>
<evidence type="ECO:0000259" key="1">
    <source>
        <dbReference type="Pfam" id="PF05685"/>
    </source>
</evidence>
<evidence type="ECO:0000313" key="2">
    <source>
        <dbReference type="EMBL" id="GHB71255.1"/>
    </source>
</evidence>
<dbReference type="Gene3D" id="3.90.1570.10">
    <property type="entry name" value="tt1808, chain A"/>
    <property type="match status" value="1"/>
</dbReference>
<evidence type="ECO:0000313" key="3">
    <source>
        <dbReference type="Proteomes" id="UP000598271"/>
    </source>
</evidence>
<dbReference type="RefSeq" id="WP_262893106.1">
    <property type="nucleotide sequence ID" value="NZ_BMXF01000002.1"/>
</dbReference>
<reference evidence="2 3" key="1">
    <citation type="journal article" date="2014" name="Int. J. Syst. Evol. Microbiol.">
        <title>Complete genome sequence of Corynebacterium casei LMG S-19264T (=DSM 44701T), isolated from a smear-ripened cheese.</title>
        <authorList>
            <consortium name="US DOE Joint Genome Institute (JGI-PGF)"/>
            <person name="Walter F."/>
            <person name="Albersmeier A."/>
            <person name="Kalinowski J."/>
            <person name="Ruckert C."/>
        </authorList>
    </citation>
    <scope>NUCLEOTIDE SEQUENCE [LARGE SCALE GENOMIC DNA]</scope>
    <source>
        <strain evidence="2 3">KCTC 12866</strain>
    </source>
</reference>
<dbReference type="Proteomes" id="UP000598271">
    <property type="component" value="Unassembled WGS sequence"/>
</dbReference>
<proteinExistence type="predicted"/>
<dbReference type="EMBL" id="BMXF01000002">
    <property type="protein sequence ID" value="GHB71255.1"/>
    <property type="molecule type" value="Genomic_DNA"/>
</dbReference>
<gene>
    <name evidence="2" type="ORF">GCM10007390_26300</name>
</gene>
<dbReference type="Pfam" id="PF05685">
    <property type="entry name" value="Uma2"/>
    <property type="match status" value="1"/>
</dbReference>
<dbReference type="AlphaFoldDB" id="A0A8J3D491"/>
<organism evidence="2 3">
    <name type="scientific">Persicitalea jodogahamensis</name>
    <dbReference type="NCBI Taxonomy" id="402147"/>
    <lineage>
        <taxon>Bacteria</taxon>
        <taxon>Pseudomonadati</taxon>
        <taxon>Bacteroidota</taxon>
        <taxon>Cytophagia</taxon>
        <taxon>Cytophagales</taxon>
        <taxon>Spirosomataceae</taxon>
        <taxon>Persicitalea</taxon>
    </lineage>
</organism>
<keyword evidence="3" id="KW-1185">Reference proteome</keyword>
<protein>
    <recommendedName>
        <fullName evidence="1">Putative restriction endonuclease domain-containing protein</fullName>
    </recommendedName>
</protein>
<feature type="domain" description="Putative restriction endonuclease" evidence="1">
    <location>
        <begin position="2"/>
        <end position="57"/>
    </location>
</feature>
<dbReference type="SUPFAM" id="SSF52980">
    <property type="entry name" value="Restriction endonuclease-like"/>
    <property type="match status" value="1"/>
</dbReference>
<accession>A0A8J3D491</accession>